<protein>
    <submittedName>
        <fullName evidence="2">Saccharopine dehydrogenase (Nad(+), l-glutamate-forming)</fullName>
    </submittedName>
</protein>
<keyword evidence="3" id="KW-1185">Reference proteome</keyword>
<dbReference type="RefSeq" id="WP_007183743.1">
    <property type="nucleotide sequence ID" value="NZ_AKGD01000001.1"/>
</dbReference>
<dbReference type="EMBL" id="AKGD01000001">
    <property type="protein sequence ID" value="EIT70650.1"/>
    <property type="molecule type" value="Genomic_DNA"/>
</dbReference>
<evidence type="ECO:0000259" key="1">
    <source>
        <dbReference type="Pfam" id="PF03435"/>
    </source>
</evidence>
<proteinExistence type="predicted"/>
<gene>
    <name evidence="2" type="ORF">WQQ_07870</name>
</gene>
<dbReference type="Gene3D" id="3.40.50.720">
    <property type="entry name" value="NAD(P)-binding Rossmann-like Domain"/>
    <property type="match status" value="1"/>
</dbReference>
<sequence length="398" mass="43451">MKVKKAARKPGFDVALFGATGFTGQLTAEYLARRAGPKPRWAIAGRNLRKLEVLRDKLARLDPAYAEIPMMHADTSDPESMRALARSTRVVISAVGPYIRYGEPLVAACAEIGTDYVDLTGEPEFVDRMWMRYHEQARASGARIVNCCGFDSIPHDLGAYYTVMQLPEGVPIKIEAYVRAAGKLSGGTLSTAAIAMSRWREYARLRAEREREEGRPVDRRISRLNGGVRYDKRLQSWVLPVPTIDPLVVLRSAAADERYGSAFHYGHYLQLKNLPMLAGVVGGMGALALASQIAPVRRRIVALGNRGVGPSEAERAEGWFSVRFAGCGGGQKVYTEVSGGDPGYGETAKMLAESALSLAFDRLPARPGVQTPAHAMGEPLIKRLQSAGIQFKTIESFL</sequence>
<accession>I8TAC5</accession>
<dbReference type="InterPro" id="IPR005097">
    <property type="entry name" value="Sacchrp_dh_NADP-bd"/>
</dbReference>
<evidence type="ECO:0000313" key="2">
    <source>
        <dbReference type="EMBL" id="EIT70650.1"/>
    </source>
</evidence>
<dbReference type="GO" id="GO:0005886">
    <property type="term" value="C:plasma membrane"/>
    <property type="evidence" value="ECO:0007669"/>
    <property type="project" value="TreeGrafter"/>
</dbReference>
<evidence type="ECO:0000313" key="3">
    <source>
        <dbReference type="Proteomes" id="UP000003704"/>
    </source>
</evidence>
<dbReference type="PATRIC" id="fig|1172194.4.peg.754"/>
<name>I8TAC5_9GAMM</name>
<dbReference type="SUPFAM" id="SSF51735">
    <property type="entry name" value="NAD(P)-binding Rossmann-fold domains"/>
    <property type="match status" value="1"/>
</dbReference>
<dbReference type="GO" id="GO:0009247">
    <property type="term" value="P:glycolipid biosynthetic process"/>
    <property type="evidence" value="ECO:0007669"/>
    <property type="project" value="TreeGrafter"/>
</dbReference>
<reference evidence="2 3" key="1">
    <citation type="journal article" date="2012" name="J. Bacteriol.">
        <title>Genome Sequence of n-Alkane-Degrading Hydrocarboniphaga effusa Strain AP103T (ATCC BAA-332T).</title>
        <authorList>
            <person name="Chang H.K."/>
            <person name="Zylstra G.J."/>
            <person name="Chae J.C."/>
        </authorList>
    </citation>
    <scope>NUCLEOTIDE SEQUENCE [LARGE SCALE GENOMIC DNA]</scope>
    <source>
        <strain evidence="2 3">AP103</strain>
    </source>
</reference>
<comment type="caution">
    <text evidence="2">The sequence shown here is derived from an EMBL/GenBank/DDBJ whole genome shotgun (WGS) entry which is preliminary data.</text>
</comment>
<dbReference type="PANTHER" id="PTHR12286">
    <property type="entry name" value="SACCHAROPINE DEHYDROGENASE-LIKE OXIDOREDUCTASE"/>
    <property type="match status" value="1"/>
</dbReference>
<dbReference type="Proteomes" id="UP000003704">
    <property type="component" value="Unassembled WGS sequence"/>
</dbReference>
<dbReference type="AlphaFoldDB" id="I8TAC5"/>
<dbReference type="PANTHER" id="PTHR12286:SF5">
    <property type="entry name" value="SACCHAROPINE DEHYDROGENASE-LIKE OXIDOREDUCTASE"/>
    <property type="match status" value="1"/>
</dbReference>
<feature type="domain" description="Saccharopine dehydrogenase NADP binding" evidence="1">
    <location>
        <begin position="14"/>
        <end position="144"/>
    </location>
</feature>
<dbReference type="InterPro" id="IPR036291">
    <property type="entry name" value="NAD(P)-bd_dom_sf"/>
</dbReference>
<dbReference type="STRING" id="1172194.WQQ_07870"/>
<organism evidence="2 3">
    <name type="scientific">Hydrocarboniphaga effusa AP103</name>
    <dbReference type="NCBI Taxonomy" id="1172194"/>
    <lineage>
        <taxon>Bacteria</taxon>
        <taxon>Pseudomonadati</taxon>
        <taxon>Pseudomonadota</taxon>
        <taxon>Gammaproteobacteria</taxon>
        <taxon>Nevskiales</taxon>
        <taxon>Nevskiaceae</taxon>
        <taxon>Hydrocarboniphaga</taxon>
    </lineage>
</organism>
<dbReference type="Pfam" id="PF03435">
    <property type="entry name" value="Sacchrp_dh_NADP"/>
    <property type="match status" value="1"/>
</dbReference>
<dbReference type="InterPro" id="IPR051276">
    <property type="entry name" value="Saccharopine_DH-like_oxidrdct"/>
</dbReference>